<evidence type="ECO:0000313" key="8">
    <source>
        <dbReference type="EMBL" id="XCH32964.1"/>
    </source>
</evidence>
<dbReference type="AlphaFoldDB" id="A0AAU8G802"/>
<evidence type="ECO:0000256" key="1">
    <source>
        <dbReference type="ARBA" id="ARBA00004196"/>
    </source>
</evidence>
<keyword evidence="6" id="KW-0472">Membrane</keyword>
<protein>
    <submittedName>
        <fullName evidence="9">Reductive dehalogenase</fullName>
    </submittedName>
</protein>
<gene>
    <name evidence="8" type="ORF">ABV300_07365</name>
    <name evidence="9" type="ORF">ABV300_07575</name>
</gene>
<dbReference type="NCBIfam" id="TIGR02486">
    <property type="entry name" value="RDH"/>
    <property type="match status" value="1"/>
</dbReference>
<keyword evidence="2" id="KW-0479">Metal-binding</keyword>
<evidence type="ECO:0000256" key="4">
    <source>
        <dbReference type="ARBA" id="ARBA00023004"/>
    </source>
</evidence>
<dbReference type="GO" id="GO:0046872">
    <property type="term" value="F:metal ion binding"/>
    <property type="evidence" value="ECO:0007669"/>
    <property type="project" value="UniProtKB-KW"/>
</dbReference>
<evidence type="ECO:0000256" key="2">
    <source>
        <dbReference type="ARBA" id="ARBA00022723"/>
    </source>
</evidence>
<dbReference type="RefSeq" id="WP_353714227.1">
    <property type="nucleotide sequence ID" value="NZ_CP159307.1"/>
</dbReference>
<sequence length="493" mass="54310">MKAIGLLGAGIGGASLVTPVFHDMDELIGSSDASWKRPWYVKEREFDHPTIEIDWDMMKRHDGRLQGQAGYTKAQYYGKDRVVNANAVGAPLQKARQDANQSGYRLRDDALYAGATTTNTIQRKPGDFGWAGEFNLAPTKTPEQLGVPKWTGTPEEASKMLRAAMRVYGASLVGYGEFTSEIRNKAVFSYEKGGANSNSYIDKWPPPESVARPIVYENVDTGYETSTKLVIPNKEMWEVSVSTQGSNELFRRSPAWGGFANRNTFMNVGNINACTQNFLRMIGYQKIGVVGNATPNQDATHFFAGGAGAILNGLGEASRQQLYTISPEYGAPGRLYDFVTDLPLAPNKPIDAGIFRFCHTCQKCANNCPAEVISFEKEPSWERPTVNGKAAIWTVQGTKAFIMNGPGCSLWASESGSSCNICWGECTFTVNHGAMIHDVVKSTIATTPLFNGFLFSMAETFEYGQKDPESWWDLELPFYGQDSNVLSRHGAYR</sequence>
<dbReference type="Pfam" id="PF13486">
    <property type="entry name" value="Dehalogenase"/>
    <property type="match status" value="1"/>
</dbReference>
<dbReference type="GO" id="GO:0030313">
    <property type="term" value="C:cell envelope"/>
    <property type="evidence" value="ECO:0007669"/>
    <property type="project" value="UniProtKB-SubCell"/>
</dbReference>
<dbReference type="InterPro" id="IPR017896">
    <property type="entry name" value="4Fe4S_Fe-S-bd"/>
</dbReference>
<dbReference type="PROSITE" id="PS51379">
    <property type="entry name" value="4FE4S_FER_2"/>
    <property type="match status" value="1"/>
</dbReference>
<evidence type="ECO:0000256" key="6">
    <source>
        <dbReference type="ARBA" id="ARBA00023136"/>
    </source>
</evidence>
<organism evidence="9">
    <name type="scientific">Dehalogenimonas sp. 4OHTPN</name>
    <dbReference type="NCBI Taxonomy" id="3166643"/>
    <lineage>
        <taxon>Bacteria</taxon>
        <taxon>Bacillati</taxon>
        <taxon>Chloroflexota</taxon>
        <taxon>Dehalococcoidia</taxon>
        <taxon>Dehalococcoidales</taxon>
        <taxon>Dehalococcoidaceae</taxon>
        <taxon>Dehalogenimonas</taxon>
    </lineage>
</organism>
<feature type="domain" description="4Fe-4S ferredoxin-type" evidence="7">
    <location>
        <begin position="346"/>
        <end position="378"/>
    </location>
</feature>
<keyword evidence="3" id="KW-0732">Signal</keyword>
<dbReference type="InterPro" id="IPR012832">
    <property type="entry name" value="RDH"/>
</dbReference>
<dbReference type="InterPro" id="IPR017900">
    <property type="entry name" value="4Fe4S_Fe_S_CS"/>
</dbReference>
<dbReference type="PANTHER" id="PTHR42827">
    <property type="entry name" value="IRON-SULFUR CLUSTER-BINDING PROTEIN-RELATED"/>
    <property type="match status" value="1"/>
</dbReference>
<evidence type="ECO:0000313" key="9">
    <source>
        <dbReference type="EMBL" id="XCH33004.1"/>
    </source>
</evidence>
<proteinExistence type="predicted"/>
<keyword evidence="5" id="KW-0411">Iron-sulfur</keyword>
<dbReference type="GO" id="GO:0051536">
    <property type="term" value="F:iron-sulfur cluster binding"/>
    <property type="evidence" value="ECO:0007669"/>
    <property type="project" value="UniProtKB-KW"/>
</dbReference>
<dbReference type="PROSITE" id="PS00198">
    <property type="entry name" value="4FE4S_FER_1"/>
    <property type="match status" value="1"/>
</dbReference>
<evidence type="ECO:0000259" key="7">
    <source>
        <dbReference type="PROSITE" id="PS51379"/>
    </source>
</evidence>
<dbReference type="InterPro" id="IPR028894">
    <property type="entry name" value="RDH_dom"/>
</dbReference>
<reference evidence="9" key="1">
    <citation type="submission" date="2024-06" db="EMBL/GenBank/DDBJ databases">
        <title>A Novel Isolate, Dehalogenimonas sp. Strain 4OHTPN, Dechlorinates Aromatic 4 Hydroxy chlorothalonil by a Novel Reductive Dehalogenase.</title>
        <authorList>
            <person name="Liu G."/>
        </authorList>
    </citation>
    <scope>NUCLEOTIDE SEQUENCE</scope>
    <source>
        <strain evidence="9">4OHTPN</strain>
    </source>
</reference>
<keyword evidence="4" id="KW-0408">Iron</keyword>
<dbReference type="EMBL" id="CP159307">
    <property type="protein sequence ID" value="XCH32964.1"/>
    <property type="molecule type" value="Genomic_DNA"/>
</dbReference>
<evidence type="ECO:0000256" key="5">
    <source>
        <dbReference type="ARBA" id="ARBA00023014"/>
    </source>
</evidence>
<dbReference type="PANTHER" id="PTHR42827:SF1">
    <property type="entry name" value="IRON-SULFUR CLUSTER-BINDING PROTEIN"/>
    <property type="match status" value="1"/>
</dbReference>
<comment type="subcellular location">
    <subcellularLocation>
        <location evidence="1">Cell envelope</location>
    </subcellularLocation>
</comment>
<dbReference type="EMBL" id="CP159307">
    <property type="protein sequence ID" value="XCH33004.1"/>
    <property type="molecule type" value="Genomic_DNA"/>
</dbReference>
<accession>A0AAU8G802</accession>
<evidence type="ECO:0000256" key="3">
    <source>
        <dbReference type="ARBA" id="ARBA00022729"/>
    </source>
</evidence>
<name>A0AAU8G802_9CHLR</name>